<organism evidence="2 3">
    <name type="scientific">Chloropicon primus</name>
    <dbReference type="NCBI Taxonomy" id="1764295"/>
    <lineage>
        <taxon>Eukaryota</taxon>
        <taxon>Viridiplantae</taxon>
        <taxon>Chlorophyta</taxon>
        <taxon>Chloropicophyceae</taxon>
        <taxon>Chloropicales</taxon>
        <taxon>Chloropicaceae</taxon>
        <taxon>Chloropicon</taxon>
    </lineage>
</organism>
<feature type="domain" description="N-acetyltransferase" evidence="1">
    <location>
        <begin position="157"/>
        <end position="214"/>
    </location>
</feature>
<evidence type="ECO:0000259" key="1">
    <source>
        <dbReference type="Pfam" id="PF13508"/>
    </source>
</evidence>
<dbReference type="Gene3D" id="3.40.630.30">
    <property type="match status" value="1"/>
</dbReference>
<dbReference type="Proteomes" id="UP000316726">
    <property type="component" value="Chromosome 16"/>
</dbReference>
<accession>A0A5B8N031</accession>
<reference evidence="2 3" key="1">
    <citation type="submission" date="2018-07" db="EMBL/GenBank/DDBJ databases">
        <title>The complete nuclear genome of the prasinophyte Chloropicon primus (CCMP1205).</title>
        <authorList>
            <person name="Pombert J.-F."/>
            <person name="Otis C."/>
            <person name="Turmel M."/>
            <person name="Lemieux C."/>
        </authorList>
    </citation>
    <scope>NUCLEOTIDE SEQUENCE [LARGE SCALE GENOMIC DNA]</scope>
    <source>
        <strain evidence="2 3">CCMP1205</strain>
    </source>
</reference>
<dbReference type="InterPro" id="IPR000182">
    <property type="entry name" value="GNAT_dom"/>
</dbReference>
<dbReference type="EMBL" id="CP031049">
    <property type="protein sequence ID" value="QDZ25150.1"/>
    <property type="molecule type" value="Genomic_DNA"/>
</dbReference>
<dbReference type="InterPro" id="IPR016181">
    <property type="entry name" value="Acyl_CoA_acyltransferase"/>
</dbReference>
<gene>
    <name evidence="2" type="ORF">A3770_16p76680</name>
</gene>
<dbReference type="CDD" id="cd04301">
    <property type="entry name" value="NAT_SF"/>
    <property type="match status" value="1"/>
</dbReference>
<proteinExistence type="predicted"/>
<evidence type="ECO:0000313" key="3">
    <source>
        <dbReference type="Proteomes" id="UP000316726"/>
    </source>
</evidence>
<sequence>MARGRGFEYATSLAENTAELRSVASLRSRVFKEEYDKVITISETIPAEQRSRILATVEWDRLERATRGGGALCVASWLGDRCEEEVRQAILLETDRSTMMVSRGHGGGEVFRPLLGSLDITFEREEGEEGRKEIPGDVLRQKDLLNLREKYGGSAKVGYISNVGVLPAARGAGVGGSLLRFAASKALERNIRYVFAHAHKRELDKLLYLKHGYEGLSGDGSTVLLGREISTSASSATAQ</sequence>
<dbReference type="GO" id="GO:0016747">
    <property type="term" value="F:acyltransferase activity, transferring groups other than amino-acyl groups"/>
    <property type="evidence" value="ECO:0007669"/>
    <property type="project" value="InterPro"/>
</dbReference>
<evidence type="ECO:0000313" key="2">
    <source>
        <dbReference type="EMBL" id="QDZ25150.1"/>
    </source>
</evidence>
<dbReference type="SUPFAM" id="SSF55729">
    <property type="entry name" value="Acyl-CoA N-acyltransferases (Nat)"/>
    <property type="match status" value="1"/>
</dbReference>
<protein>
    <recommendedName>
        <fullName evidence="1">N-acetyltransferase domain-containing protein</fullName>
    </recommendedName>
</protein>
<name>A0A5B8N031_9CHLO</name>
<dbReference type="AlphaFoldDB" id="A0A5B8N031"/>
<dbReference type="Pfam" id="PF13508">
    <property type="entry name" value="Acetyltransf_7"/>
    <property type="match status" value="1"/>
</dbReference>
<keyword evidence="3" id="KW-1185">Reference proteome</keyword>